<evidence type="ECO:0000256" key="1">
    <source>
        <dbReference type="SAM" id="MobiDB-lite"/>
    </source>
</evidence>
<dbReference type="Proteomes" id="UP000460718">
    <property type="component" value="Unassembled WGS sequence"/>
</dbReference>
<dbReference type="EMBL" id="QXFW01005085">
    <property type="protein sequence ID" value="KAE8963201.1"/>
    <property type="molecule type" value="Genomic_DNA"/>
</dbReference>
<gene>
    <name evidence="2" type="ORF">PF011_g29125</name>
</gene>
<evidence type="ECO:0000313" key="3">
    <source>
        <dbReference type="Proteomes" id="UP000460718"/>
    </source>
</evidence>
<sequence length="131" mass="13830">MSGTKGHSQPAAPHAPHPMVLSRAAASVENGSCVQLWLRYEEGPDWFESFPVAERPHNTTSSQEEKTMQAHPGSGGAGFRRLDGLSALLDGDSDSSEERLIMGIPVQSEVNTPDEGVTSGAKATTEPASSK</sequence>
<feature type="region of interest" description="Disordered" evidence="1">
    <location>
        <begin position="103"/>
        <end position="131"/>
    </location>
</feature>
<organism evidence="2 3">
    <name type="scientific">Phytophthora fragariae</name>
    <dbReference type="NCBI Taxonomy" id="53985"/>
    <lineage>
        <taxon>Eukaryota</taxon>
        <taxon>Sar</taxon>
        <taxon>Stramenopiles</taxon>
        <taxon>Oomycota</taxon>
        <taxon>Peronosporomycetes</taxon>
        <taxon>Peronosporales</taxon>
        <taxon>Peronosporaceae</taxon>
        <taxon>Phytophthora</taxon>
    </lineage>
</organism>
<protein>
    <submittedName>
        <fullName evidence="2">Uncharacterized protein</fullName>
    </submittedName>
</protein>
<proteinExistence type="predicted"/>
<name>A0A6A3H179_9STRA</name>
<comment type="caution">
    <text evidence="2">The sequence shown here is derived from an EMBL/GenBank/DDBJ whole genome shotgun (WGS) entry which is preliminary data.</text>
</comment>
<reference evidence="2 3" key="1">
    <citation type="submission" date="2018-09" db="EMBL/GenBank/DDBJ databases">
        <title>Genomic investigation of the strawberry pathogen Phytophthora fragariae indicates pathogenicity is determined by transcriptional variation in three key races.</title>
        <authorList>
            <person name="Adams T.M."/>
            <person name="Armitage A.D."/>
            <person name="Sobczyk M.K."/>
            <person name="Bates H.J."/>
            <person name="Dunwell J.M."/>
            <person name="Nellist C.F."/>
            <person name="Harrison R.J."/>
        </authorList>
    </citation>
    <scope>NUCLEOTIDE SEQUENCE [LARGE SCALE GENOMIC DNA]</scope>
    <source>
        <strain evidence="2 3">SCRP245</strain>
    </source>
</reference>
<feature type="region of interest" description="Disordered" evidence="1">
    <location>
        <begin position="50"/>
        <end position="79"/>
    </location>
</feature>
<dbReference type="AlphaFoldDB" id="A0A6A3H179"/>
<accession>A0A6A3H179</accession>
<evidence type="ECO:0000313" key="2">
    <source>
        <dbReference type="EMBL" id="KAE8963201.1"/>
    </source>
</evidence>